<feature type="compositionally biased region" description="Low complexity" evidence="6">
    <location>
        <begin position="133"/>
        <end position="149"/>
    </location>
</feature>
<comment type="caution">
    <text evidence="8">The sequence shown here is derived from an EMBL/GenBank/DDBJ whole genome shotgun (WGS) entry which is preliminary data.</text>
</comment>
<dbReference type="SUPFAM" id="SSF140490">
    <property type="entry name" value="Nqo1C-terminal domain-like"/>
    <property type="match status" value="1"/>
</dbReference>
<dbReference type="PATRIC" id="fig|1227499.3.peg.4496"/>
<evidence type="ECO:0000313" key="9">
    <source>
        <dbReference type="Proteomes" id="UP000011602"/>
    </source>
</evidence>
<feature type="region of interest" description="Disordered" evidence="6">
    <location>
        <begin position="1"/>
        <end position="25"/>
    </location>
</feature>
<keyword evidence="5" id="KW-0411">Iron-sulfur</keyword>
<dbReference type="Proteomes" id="UP000011602">
    <property type="component" value="Unassembled WGS sequence"/>
</dbReference>
<keyword evidence="3" id="KW-0479">Metal-binding</keyword>
<dbReference type="SUPFAM" id="SSF142019">
    <property type="entry name" value="Nqo1 FMN-binding domain-like"/>
    <property type="match status" value="1"/>
</dbReference>
<dbReference type="RefSeq" id="WP_007261623.1">
    <property type="nucleotide sequence ID" value="NZ_AOHZ01000111.1"/>
</dbReference>
<dbReference type="eggNOG" id="arCOG04537">
    <property type="taxonomic scope" value="Archaea"/>
</dbReference>
<evidence type="ECO:0000256" key="4">
    <source>
        <dbReference type="ARBA" id="ARBA00023004"/>
    </source>
</evidence>
<dbReference type="PANTHER" id="PTHR43578:SF3">
    <property type="entry name" value="NADH-QUINONE OXIDOREDUCTASE SUBUNIT F"/>
    <property type="match status" value="1"/>
</dbReference>
<gene>
    <name evidence="8" type="ORF">C493_21896</name>
</gene>
<evidence type="ECO:0000259" key="7">
    <source>
        <dbReference type="SMART" id="SM00928"/>
    </source>
</evidence>
<dbReference type="OrthoDB" id="297477at2157"/>
<keyword evidence="2" id="KW-0004">4Fe-4S</keyword>
<dbReference type="GO" id="GO:0046872">
    <property type="term" value="F:metal ion binding"/>
    <property type="evidence" value="ECO:0007669"/>
    <property type="project" value="UniProtKB-KW"/>
</dbReference>
<accession>L9WH25</accession>
<dbReference type="Gene3D" id="3.40.50.11540">
    <property type="entry name" value="NADH-ubiquinone oxidoreductase 51kDa subunit"/>
    <property type="match status" value="1"/>
</dbReference>
<dbReference type="Pfam" id="PF01512">
    <property type="entry name" value="Complex1_51K"/>
    <property type="match status" value="1"/>
</dbReference>
<protein>
    <submittedName>
        <fullName evidence="8">Respiratory-chain NADH dehydrogenase domain 51 kDa subunit</fullName>
    </submittedName>
</protein>
<keyword evidence="4" id="KW-0408">Iron</keyword>
<dbReference type="InterPro" id="IPR037207">
    <property type="entry name" value="Nuop51_4Fe4S-bd_sf"/>
</dbReference>
<keyword evidence="9" id="KW-1185">Reference proteome</keyword>
<dbReference type="EMBL" id="AOHZ01000111">
    <property type="protein sequence ID" value="ELY48531.1"/>
    <property type="molecule type" value="Genomic_DNA"/>
</dbReference>
<reference evidence="8 9" key="1">
    <citation type="journal article" date="2014" name="PLoS Genet.">
        <title>Phylogenetically driven sequencing of extremely halophilic archaea reveals strategies for static and dynamic osmo-response.</title>
        <authorList>
            <person name="Becker E.A."/>
            <person name="Seitzer P.M."/>
            <person name="Tritt A."/>
            <person name="Larsen D."/>
            <person name="Krusor M."/>
            <person name="Yao A.I."/>
            <person name="Wu D."/>
            <person name="Madern D."/>
            <person name="Eisen J.A."/>
            <person name="Darling A.E."/>
            <person name="Facciotti M.T."/>
        </authorList>
    </citation>
    <scope>NUCLEOTIDE SEQUENCE [LARGE SCALE GENOMIC DNA]</scope>
    <source>
        <strain evidence="8 9">JCM 12255</strain>
    </source>
</reference>
<comment type="similarity">
    <text evidence="1">Belongs to the complex I 51 kDa subunit family.</text>
</comment>
<proteinExistence type="inferred from homology"/>
<evidence type="ECO:0000256" key="1">
    <source>
        <dbReference type="ARBA" id="ARBA00007523"/>
    </source>
</evidence>
<feature type="region of interest" description="Disordered" evidence="6">
    <location>
        <begin position="133"/>
        <end position="157"/>
    </location>
</feature>
<name>L9WH25_9EURY</name>
<dbReference type="GO" id="GO:0051539">
    <property type="term" value="F:4 iron, 4 sulfur cluster binding"/>
    <property type="evidence" value="ECO:0007669"/>
    <property type="project" value="UniProtKB-KW"/>
</dbReference>
<evidence type="ECO:0000256" key="5">
    <source>
        <dbReference type="ARBA" id="ARBA00023014"/>
    </source>
</evidence>
<evidence type="ECO:0000256" key="2">
    <source>
        <dbReference type="ARBA" id="ARBA00022485"/>
    </source>
</evidence>
<dbReference type="Gene3D" id="3.10.20.600">
    <property type="match status" value="1"/>
</dbReference>
<dbReference type="STRING" id="1227499.C493_21896"/>
<feature type="domain" description="NADH-ubiquinone oxidoreductase 51kDa subunit iron-sulphur binding" evidence="7">
    <location>
        <begin position="459"/>
        <end position="504"/>
    </location>
</feature>
<dbReference type="InterPro" id="IPR011538">
    <property type="entry name" value="Nuo51_FMN-bd"/>
</dbReference>
<dbReference type="Gene3D" id="1.20.1440.230">
    <property type="entry name" value="NADH-ubiquinone oxidoreductase 51kDa subunit, iron-sulphur binding domain"/>
    <property type="match status" value="1"/>
</dbReference>
<dbReference type="Pfam" id="PF10589">
    <property type="entry name" value="NADH_4Fe-4S"/>
    <property type="match status" value="1"/>
</dbReference>
<evidence type="ECO:0000256" key="6">
    <source>
        <dbReference type="SAM" id="MobiDB-lite"/>
    </source>
</evidence>
<dbReference type="AlphaFoldDB" id="L9WH25"/>
<evidence type="ECO:0000313" key="8">
    <source>
        <dbReference type="EMBL" id="ELY48531.1"/>
    </source>
</evidence>
<dbReference type="SMART" id="SM00928">
    <property type="entry name" value="NADH_4Fe-4S"/>
    <property type="match status" value="1"/>
</dbReference>
<evidence type="ECO:0000256" key="3">
    <source>
        <dbReference type="ARBA" id="ARBA00022723"/>
    </source>
</evidence>
<dbReference type="InterPro" id="IPR037225">
    <property type="entry name" value="Nuo51_FMN-bd_sf"/>
</dbReference>
<organism evidence="8 9">
    <name type="scientific">Natronolimnohabitans innermongolicus JCM 12255</name>
    <dbReference type="NCBI Taxonomy" id="1227499"/>
    <lineage>
        <taxon>Archaea</taxon>
        <taxon>Methanobacteriati</taxon>
        <taxon>Methanobacteriota</taxon>
        <taxon>Stenosarchaea group</taxon>
        <taxon>Halobacteria</taxon>
        <taxon>Halobacteriales</taxon>
        <taxon>Natrialbaceae</taxon>
        <taxon>Natronolimnohabitans</taxon>
    </lineage>
</organism>
<dbReference type="InterPro" id="IPR019575">
    <property type="entry name" value="Nuop51_4Fe4S-bd"/>
</dbReference>
<dbReference type="PANTHER" id="PTHR43578">
    <property type="entry name" value="NADH-QUINONE OXIDOREDUCTASE SUBUNIT F"/>
    <property type="match status" value="1"/>
</dbReference>
<sequence length="569" mass="59926">MDERSESGDGAAVIRVAGGSTHGRRNRRALEAIRSAATDARVLETGPTGICEYEPLVMLTLDDRTAFHPSPGAGRLESLVDSLERGDLPTDDAIAVVDHEPTPEALPTPDEGPLSVGQRRILARCGWLEPTAVPVGGVPDDGTDAAADGADTDGDGDTTTESAAVFASDHPEDAFARVREIGLLGRGRGDWRTDEPVTDEWEIARDAAGGDAAVDTDDARAPVVVVNANESDDRNETDRLLLESVPGEVVDGALAVAELIGADDVVCYCNEADDRARERAHDAVRNAAETLGDRLERAASPEVVVGPDRYIAGEPTMALEAMEGTDRLEARLRPPSPAEHGLYGRPTVVHTPRTLAQVRQAVLDPDTFDADDADPGTRLLTVTGDVDAPATVELPTGGSLEAVREAVSLEGRFKLACVGGQFGGFTRSLSQSPSAPALEGAGLGTEGVVELLNEDTCVLATAGRRANFAMEENCGRCVTCREGSKQLTTMLRDVYSGEYRDAKIRELTRVMGETSLCQFGRSAARPAVTGLREFEREVAAHAEGRCPSGECEVGDGAGNGALRGRGGGR</sequence>